<gene>
    <name evidence="5" type="ORF">CHS0354_014579</name>
</gene>
<dbReference type="GO" id="GO:0008234">
    <property type="term" value="F:cysteine-type peptidase activity"/>
    <property type="evidence" value="ECO:0007669"/>
    <property type="project" value="InterPro"/>
</dbReference>
<dbReference type="Gene3D" id="3.40.395.10">
    <property type="entry name" value="Adenoviral Proteinase, Chain A"/>
    <property type="match status" value="1"/>
</dbReference>
<dbReference type="InterPro" id="IPR013083">
    <property type="entry name" value="Znf_RING/FYVE/PHD"/>
</dbReference>
<reference evidence="5" key="2">
    <citation type="journal article" date="2021" name="Genome Biol. Evol.">
        <title>Developing a high-quality reference genome for a parasitic bivalve with doubly uniparental inheritance (Bivalvia: Unionida).</title>
        <authorList>
            <person name="Smith C.H."/>
        </authorList>
    </citation>
    <scope>NUCLEOTIDE SEQUENCE</scope>
    <source>
        <strain evidence="5">CHS0354</strain>
        <tissue evidence="5">Mantle</tissue>
    </source>
</reference>
<feature type="domain" description="Ubiquitin-like protease family profile" evidence="4">
    <location>
        <begin position="72"/>
        <end position="161"/>
    </location>
</feature>
<dbReference type="InterPro" id="IPR003653">
    <property type="entry name" value="Peptidase_C48_C"/>
</dbReference>
<evidence type="ECO:0000259" key="4">
    <source>
        <dbReference type="Pfam" id="PF02902"/>
    </source>
</evidence>
<reference evidence="5" key="3">
    <citation type="submission" date="2023-05" db="EMBL/GenBank/DDBJ databases">
        <authorList>
            <person name="Smith C.H."/>
        </authorList>
    </citation>
    <scope>NUCLEOTIDE SEQUENCE</scope>
    <source>
        <strain evidence="5">CHS0354</strain>
        <tissue evidence="5">Mantle</tissue>
    </source>
</reference>
<reference evidence="5" key="1">
    <citation type="journal article" date="2021" name="Genome Biol. Evol.">
        <title>A High-Quality Reference Genome for a Parasitic Bivalve with Doubly Uniparental Inheritance (Bivalvia: Unionida).</title>
        <authorList>
            <person name="Smith C.H."/>
        </authorList>
    </citation>
    <scope>NUCLEOTIDE SEQUENCE</scope>
    <source>
        <strain evidence="5">CHS0354</strain>
    </source>
</reference>
<dbReference type="EMBL" id="JAEAOA010000897">
    <property type="protein sequence ID" value="KAK3576765.1"/>
    <property type="molecule type" value="Genomic_DNA"/>
</dbReference>
<accession>A0AAE0VHC8</accession>
<protein>
    <recommendedName>
        <fullName evidence="4">Ubiquitin-like protease family profile domain-containing protein</fullName>
    </recommendedName>
</protein>
<dbReference type="Pfam" id="PF02902">
    <property type="entry name" value="Peptidase_C48"/>
    <property type="match status" value="1"/>
</dbReference>
<dbReference type="SUPFAM" id="SSF54001">
    <property type="entry name" value="Cysteine proteinases"/>
    <property type="match status" value="1"/>
</dbReference>
<evidence type="ECO:0000313" key="5">
    <source>
        <dbReference type="EMBL" id="KAK3576765.1"/>
    </source>
</evidence>
<evidence type="ECO:0000313" key="6">
    <source>
        <dbReference type="Proteomes" id="UP001195483"/>
    </source>
</evidence>
<keyword evidence="6" id="KW-1185">Reference proteome</keyword>
<evidence type="ECO:0000256" key="1">
    <source>
        <dbReference type="ARBA" id="ARBA00005234"/>
    </source>
</evidence>
<keyword evidence="3" id="KW-0378">Hydrolase</keyword>
<name>A0AAE0VHC8_9BIVA</name>
<organism evidence="5 6">
    <name type="scientific">Potamilus streckersoni</name>
    <dbReference type="NCBI Taxonomy" id="2493646"/>
    <lineage>
        <taxon>Eukaryota</taxon>
        <taxon>Metazoa</taxon>
        <taxon>Spiralia</taxon>
        <taxon>Lophotrochozoa</taxon>
        <taxon>Mollusca</taxon>
        <taxon>Bivalvia</taxon>
        <taxon>Autobranchia</taxon>
        <taxon>Heteroconchia</taxon>
        <taxon>Palaeoheterodonta</taxon>
        <taxon>Unionida</taxon>
        <taxon>Unionoidea</taxon>
        <taxon>Unionidae</taxon>
        <taxon>Ambleminae</taxon>
        <taxon>Lampsilini</taxon>
        <taxon>Potamilus</taxon>
    </lineage>
</organism>
<dbReference type="InterPro" id="IPR038765">
    <property type="entry name" value="Papain-like_cys_pep_sf"/>
</dbReference>
<dbReference type="SUPFAM" id="SSF57903">
    <property type="entry name" value="FYVE/PHD zinc finger"/>
    <property type="match status" value="1"/>
</dbReference>
<sequence length="250" mass="28725">MCENIKILTKTILFTKDLVPDEIIDAYMYSLLRDTRSEYQYIPCCVMSLMLSSKHQCKVADVEVTAESIIGLFNMGRRHWILVIISASVRRMTVLNPLGEVDELLTSLLSTWKSFLANSPTNFSLTLGPNWEVVTIPHSKQLDSTSCGIFCLKFAEKLLKQEELLLPSKPNNIFQYRLDILESIAKNQDSTIKELCRCCGCKMLLGKEKRVQWIGCDQCGDFWIHYQCMKTNDSYKTVSEIRYVCVFCQI</sequence>
<comment type="similarity">
    <text evidence="1">Belongs to the peptidase C48 family.</text>
</comment>
<dbReference type="AlphaFoldDB" id="A0AAE0VHC8"/>
<dbReference type="Proteomes" id="UP001195483">
    <property type="component" value="Unassembled WGS sequence"/>
</dbReference>
<evidence type="ECO:0000256" key="2">
    <source>
        <dbReference type="ARBA" id="ARBA00022670"/>
    </source>
</evidence>
<dbReference type="InterPro" id="IPR011011">
    <property type="entry name" value="Znf_FYVE_PHD"/>
</dbReference>
<evidence type="ECO:0000256" key="3">
    <source>
        <dbReference type="ARBA" id="ARBA00022801"/>
    </source>
</evidence>
<comment type="caution">
    <text evidence="5">The sequence shown here is derived from an EMBL/GenBank/DDBJ whole genome shotgun (WGS) entry which is preliminary data.</text>
</comment>
<dbReference type="Gene3D" id="3.30.40.10">
    <property type="entry name" value="Zinc/RING finger domain, C3HC4 (zinc finger)"/>
    <property type="match status" value="1"/>
</dbReference>
<dbReference type="GO" id="GO:0006508">
    <property type="term" value="P:proteolysis"/>
    <property type="evidence" value="ECO:0007669"/>
    <property type="project" value="UniProtKB-KW"/>
</dbReference>
<keyword evidence="2" id="KW-0645">Protease</keyword>
<proteinExistence type="inferred from homology"/>